<evidence type="ECO:0000256" key="6">
    <source>
        <dbReference type="ARBA" id="ARBA00050652"/>
    </source>
</evidence>
<dbReference type="PANTHER" id="PTHR30098:SF2">
    <property type="entry name" value="LEUCYL_PHENYLALANYL-TRNA--PROTEIN TRANSFERASE"/>
    <property type="match status" value="1"/>
</dbReference>
<accession>A0A432XMJ4</accession>
<evidence type="ECO:0000256" key="3">
    <source>
        <dbReference type="ARBA" id="ARBA00022679"/>
    </source>
</evidence>
<reference evidence="17" key="1">
    <citation type="journal article" date="2018" name="Front. Microbiol.">
        <title>Genome-Based Analysis Reveals the Taxonomy and Diversity of the Family Idiomarinaceae.</title>
        <authorList>
            <person name="Liu Y."/>
            <person name="Lai Q."/>
            <person name="Shao Z."/>
        </authorList>
    </citation>
    <scope>NUCLEOTIDE SEQUENCE [LARGE SCALE GENOMIC DNA]</scope>
    <source>
        <strain evidence="17">908033</strain>
    </source>
</reference>
<dbReference type="EMBL" id="PIPU01000001">
    <property type="protein sequence ID" value="RUO49925.1"/>
    <property type="molecule type" value="Genomic_DNA"/>
</dbReference>
<dbReference type="SUPFAM" id="SSF55729">
    <property type="entry name" value="Acyl-CoA N-acyltransferases (Nat)"/>
    <property type="match status" value="1"/>
</dbReference>
<keyword evidence="4 15" id="KW-0012">Acyltransferase</keyword>
<keyword evidence="17" id="KW-1185">Reference proteome</keyword>
<dbReference type="Proteomes" id="UP000286985">
    <property type="component" value="Unassembled WGS sequence"/>
</dbReference>
<evidence type="ECO:0000313" key="16">
    <source>
        <dbReference type="EMBL" id="RUO49925.1"/>
    </source>
</evidence>
<evidence type="ECO:0000256" key="9">
    <source>
        <dbReference type="ARBA" id="ARBA00061535"/>
    </source>
</evidence>
<evidence type="ECO:0000256" key="15">
    <source>
        <dbReference type="HAMAP-Rule" id="MF_00688"/>
    </source>
</evidence>
<evidence type="ECO:0000256" key="14">
    <source>
        <dbReference type="ARBA" id="ARBA00083640"/>
    </source>
</evidence>
<dbReference type="GO" id="GO:0008914">
    <property type="term" value="F:leucyl-tRNA--protein transferase activity"/>
    <property type="evidence" value="ECO:0007669"/>
    <property type="project" value="UniProtKB-UniRule"/>
</dbReference>
<dbReference type="RefSeq" id="WP_092838947.1">
    <property type="nucleotide sequence ID" value="NZ_FPCF01000001.1"/>
</dbReference>
<evidence type="ECO:0000256" key="5">
    <source>
        <dbReference type="ARBA" id="ARBA00050607"/>
    </source>
</evidence>
<evidence type="ECO:0000256" key="2">
    <source>
        <dbReference type="ARBA" id="ARBA00022490"/>
    </source>
</evidence>
<dbReference type="InterPro" id="IPR016181">
    <property type="entry name" value="Acyl_CoA_acyltransferase"/>
</dbReference>
<gene>
    <name evidence="15" type="primary">aat</name>
    <name evidence="16" type="ORF">CWE24_05510</name>
</gene>
<evidence type="ECO:0000313" key="17">
    <source>
        <dbReference type="Proteomes" id="UP000286985"/>
    </source>
</evidence>
<evidence type="ECO:0000256" key="11">
    <source>
        <dbReference type="ARBA" id="ARBA00074372"/>
    </source>
</evidence>
<dbReference type="Pfam" id="PF03588">
    <property type="entry name" value="Leu_Phe_trans"/>
    <property type="match status" value="1"/>
</dbReference>
<dbReference type="GO" id="GO:0030163">
    <property type="term" value="P:protein catabolic process"/>
    <property type="evidence" value="ECO:0007669"/>
    <property type="project" value="UniProtKB-UniRule"/>
</dbReference>
<evidence type="ECO:0000256" key="13">
    <source>
        <dbReference type="ARBA" id="ARBA00077165"/>
    </source>
</evidence>
<evidence type="ECO:0000256" key="12">
    <source>
        <dbReference type="ARBA" id="ARBA00077136"/>
    </source>
</evidence>
<dbReference type="InterPro" id="IPR042203">
    <property type="entry name" value="Leu/Phe-tRNA_Trfase_C"/>
</dbReference>
<dbReference type="HAMAP" id="MF_00688">
    <property type="entry name" value="Leu_Phe_trans"/>
    <property type="match status" value="1"/>
</dbReference>
<comment type="catalytic activity">
    <reaction evidence="6 15">
        <text>N-terminal L-arginyl-[protein] + L-leucyl-tRNA(Leu) = N-terminal L-leucyl-L-arginyl-[protein] + tRNA(Leu) + H(+)</text>
        <dbReference type="Rhea" id="RHEA:50416"/>
        <dbReference type="Rhea" id="RHEA-COMP:9613"/>
        <dbReference type="Rhea" id="RHEA-COMP:9622"/>
        <dbReference type="Rhea" id="RHEA-COMP:12672"/>
        <dbReference type="Rhea" id="RHEA-COMP:12673"/>
        <dbReference type="ChEBI" id="CHEBI:15378"/>
        <dbReference type="ChEBI" id="CHEBI:64719"/>
        <dbReference type="ChEBI" id="CHEBI:78442"/>
        <dbReference type="ChEBI" id="CHEBI:78494"/>
        <dbReference type="ChEBI" id="CHEBI:133044"/>
        <dbReference type="EC" id="2.3.2.6"/>
    </reaction>
</comment>
<comment type="catalytic activity">
    <reaction evidence="7 15">
        <text>N-terminal L-lysyl-[protein] + L-leucyl-tRNA(Leu) = N-terminal L-leucyl-L-lysyl-[protein] + tRNA(Leu) + H(+)</text>
        <dbReference type="Rhea" id="RHEA:12340"/>
        <dbReference type="Rhea" id="RHEA-COMP:9613"/>
        <dbReference type="Rhea" id="RHEA-COMP:9622"/>
        <dbReference type="Rhea" id="RHEA-COMP:12670"/>
        <dbReference type="Rhea" id="RHEA-COMP:12671"/>
        <dbReference type="ChEBI" id="CHEBI:15378"/>
        <dbReference type="ChEBI" id="CHEBI:65249"/>
        <dbReference type="ChEBI" id="CHEBI:78442"/>
        <dbReference type="ChEBI" id="CHEBI:78494"/>
        <dbReference type="ChEBI" id="CHEBI:133043"/>
        <dbReference type="EC" id="2.3.2.6"/>
    </reaction>
</comment>
<dbReference type="EC" id="2.3.2.6" evidence="10 15"/>
<dbReference type="OrthoDB" id="9790282at2"/>
<sequence>MVFQLSTATHQFPSVQLALNEPNGLLAFGGDLSVARLIAAYEHGIFPWYAEHDPILWWSPNPRTIITPQSLHVSRSMRRLLRKNNVEVTLNHAFSDVIHACADVHEAAGRGVWIHPEMNSAYSQLHAHGRAHSVEVWQESKLVGGLYGVSVGDVFCAESMFHQVSNASKIALITFAQHFFAAGGQCIDVQMSNSHTETLGAHNVAREHYMRFLKPSSSAFCSEFWTVRSLKAPIKECISGICR</sequence>
<comment type="function">
    <text evidence="8 15">Functions in the N-end rule pathway of protein degradation where it conjugates Leu, Phe and, less efficiently, Met from aminoacyl-tRNAs to the N-termini of proteins containing an N-terminal arginine or lysine.</text>
</comment>
<dbReference type="PANTHER" id="PTHR30098">
    <property type="entry name" value="LEUCYL/PHENYLALANYL-TRNA--PROTEIN TRANSFERASE"/>
    <property type="match status" value="1"/>
</dbReference>
<comment type="caution">
    <text evidence="16">The sequence shown here is derived from an EMBL/GenBank/DDBJ whole genome shotgun (WGS) entry which is preliminary data.</text>
</comment>
<name>A0A432XMJ4_9GAMM</name>
<evidence type="ECO:0000256" key="4">
    <source>
        <dbReference type="ARBA" id="ARBA00023315"/>
    </source>
</evidence>
<evidence type="ECO:0000256" key="8">
    <source>
        <dbReference type="ARBA" id="ARBA00054043"/>
    </source>
</evidence>
<dbReference type="GO" id="GO:0005737">
    <property type="term" value="C:cytoplasm"/>
    <property type="evidence" value="ECO:0007669"/>
    <property type="project" value="UniProtKB-SubCell"/>
</dbReference>
<proteinExistence type="inferred from homology"/>
<protein>
    <recommendedName>
        <fullName evidence="11 15">Leucyl/phenylalanyl-tRNA--protein transferase</fullName>
        <ecNumber evidence="10 15">2.3.2.6</ecNumber>
    </recommendedName>
    <alternativeName>
        <fullName evidence="12 15">L/F-transferase</fullName>
    </alternativeName>
    <alternativeName>
        <fullName evidence="13 15">Leucyltransferase</fullName>
    </alternativeName>
    <alternativeName>
        <fullName evidence="14 15">Phenyalanyltransferase</fullName>
    </alternativeName>
</protein>
<comment type="catalytic activity">
    <reaction evidence="5 15">
        <text>L-phenylalanyl-tRNA(Phe) + an N-terminal L-alpha-aminoacyl-[protein] = an N-terminal L-phenylalanyl-L-alpha-aminoacyl-[protein] + tRNA(Phe)</text>
        <dbReference type="Rhea" id="RHEA:43632"/>
        <dbReference type="Rhea" id="RHEA-COMP:9668"/>
        <dbReference type="Rhea" id="RHEA-COMP:9699"/>
        <dbReference type="Rhea" id="RHEA-COMP:10636"/>
        <dbReference type="Rhea" id="RHEA-COMP:10637"/>
        <dbReference type="ChEBI" id="CHEBI:78442"/>
        <dbReference type="ChEBI" id="CHEBI:78531"/>
        <dbReference type="ChEBI" id="CHEBI:78597"/>
        <dbReference type="ChEBI" id="CHEBI:83561"/>
        <dbReference type="EC" id="2.3.2.6"/>
    </reaction>
</comment>
<organism evidence="16 17">
    <name type="scientific">Pseudidiomarina donghaiensis</name>
    <dbReference type="NCBI Taxonomy" id="519452"/>
    <lineage>
        <taxon>Bacteria</taxon>
        <taxon>Pseudomonadati</taxon>
        <taxon>Pseudomonadota</taxon>
        <taxon>Gammaproteobacteria</taxon>
        <taxon>Alteromonadales</taxon>
        <taxon>Idiomarinaceae</taxon>
        <taxon>Pseudidiomarina</taxon>
    </lineage>
</organism>
<dbReference type="STRING" id="519452.SAMN04488139_1243"/>
<dbReference type="Gene3D" id="3.40.630.70">
    <property type="entry name" value="Leucyl/phenylalanyl-tRNA-protein transferase, C-terminal domain"/>
    <property type="match status" value="1"/>
</dbReference>
<dbReference type="Gene3D" id="3.30.70.3550">
    <property type="entry name" value="Leucyl/phenylalanyl-tRNA-protein transferase, N-terminal domain"/>
    <property type="match status" value="1"/>
</dbReference>
<dbReference type="InterPro" id="IPR042221">
    <property type="entry name" value="Leu/Phe-tRNA_Trfase_N"/>
</dbReference>
<dbReference type="NCBIfam" id="TIGR00667">
    <property type="entry name" value="aat"/>
    <property type="match status" value="1"/>
</dbReference>
<keyword evidence="3 15" id="KW-0808">Transferase</keyword>
<comment type="similarity">
    <text evidence="9 15">Belongs to the L/F-transferase family.</text>
</comment>
<evidence type="ECO:0000256" key="7">
    <source>
        <dbReference type="ARBA" id="ARBA00051538"/>
    </source>
</evidence>
<evidence type="ECO:0000256" key="1">
    <source>
        <dbReference type="ARBA" id="ARBA00004496"/>
    </source>
</evidence>
<dbReference type="InterPro" id="IPR004616">
    <property type="entry name" value="Leu/Phe-tRNA_Trfase"/>
</dbReference>
<comment type="subcellular location">
    <subcellularLocation>
        <location evidence="1 15">Cytoplasm</location>
    </subcellularLocation>
</comment>
<keyword evidence="2 15" id="KW-0963">Cytoplasm</keyword>
<dbReference type="FunFam" id="3.30.70.3550:FF:000001">
    <property type="entry name" value="Leucyl/phenylalanyl-tRNA--protein transferase"/>
    <property type="match status" value="1"/>
</dbReference>
<evidence type="ECO:0000256" key="10">
    <source>
        <dbReference type="ARBA" id="ARBA00066767"/>
    </source>
</evidence>
<dbReference type="AlphaFoldDB" id="A0A432XMJ4"/>